<organism evidence="1 2">
    <name type="scientific">Deinococcus xinjiangensis</name>
    <dbReference type="NCBI Taxonomy" id="457454"/>
    <lineage>
        <taxon>Bacteria</taxon>
        <taxon>Thermotogati</taxon>
        <taxon>Deinococcota</taxon>
        <taxon>Deinococci</taxon>
        <taxon>Deinococcales</taxon>
        <taxon>Deinococcaceae</taxon>
        <taxon>Deinococcus</taxon>
    </lineage>
</organism>
<proteinExistence type="predicted"/>
<reference evidence="1 2" key="1">
    <citation type="submission" date="2024-02" db="EMBL/GenBank/DDBJ databases">
        <title>Deinococcus xinjiangensis NBRC 107630.</title>
        <authorList>
            <person name="Ichikawa N."/>
            <person name="Katano-Makiyama Y."/>
            <person name="Hidaka K."/>
        </authorList>
    </citation>
    <scope>NUCLEOTIDE SEQUENCE [LARGE SCALE GENOMIC DNA]</scope>
    <source>
        <strain evidence="1 2">NBRC 107630</strain>
    </source>
</reference>
<gene>
    <name evidence="1" type="ORF">Dxin01_04313</name>
</gene>
<evidence type="ECO:0000313" key="1">
    <source>
        <dbReference type="EMBL" id="GAA5504537.1"/>
    </source>
</evidence>
<dbReference type="Proteomes" id="UP001458946">
    <property type="component" value="Unassembled WGS sequence"/>
</dbReference>
<comment type="caution">
    <text evidence="1">The sequence shown here is derived from an EMBL/GenBank/DDBJ whole genome shotgun (WGS) entry which is preliminary data.</text>
</comment>
<keyword evidence="2" id="KW-1185">Reference proteome</keyword>
<dbReference type="EMBL" id="BAABRN010000157">
    <property type="protein sequence ID" value="GAA5504537.1"/>
    <property type="molecule type" value="Genomic_DNA"/>
</dbReference>
<sequence>MTMYEMRRMGITYGSLKTVKMSTIQNMQAVKPYLSLNHCVERVYLSTKPFYIPIPFSMLNQASYSPAMRLLGPK</sequence>
<name>A0ABP9VH44_9DEIO</name>
<protein>
    <submittedName>
        <fullName evidence="1">Uncharacterized protein</fullName>
    </submittedName>
</protein>
<evidence type="ECO:0000313" key="2">
    <source>
        <dbReference type="Proteomes" id="UP001458946"/>
    </source>
</evidence>
<accession>A0ABP9VH44</accession>